<sequence>MAALALSSLSGKRLLFNFQYIRKFKSTEPRWSKMVTTRAVSSLITELHHPITLREKKPLKNPMAYFHASEILFGREIVKRAQKLEKSRERSAELLKALRKKRLEGLTNPQPHMTAEEKVLKRIHWLPSIKKLLIFYWVQIKSKSELTPVQKFAILECIAKYFSKETQMRDVFLVQEMQQRFFQMLVQDIRANLDSYDAHQLYKIVLYMAKLCVTDPVIYKQLEKGLLFWSLGDFSTKELSQMCWAFAKYHPHVDEIFHALDSEIFSRDLSNFTSAELCSIVWSFAEYGVPDTRQFYGALGNEILTRDLSQFQPWMLASLAFAYSSVESLSNKVLKMVEEELFQRGELKPFSTNDLVMMVLAFSRTKKLSAKLFRKLEVVMVKRRDYTETVTKEYLQEMYDLLKDSKFRLAEIKKIVERLLYPDKINSIFDVLYRPRRAWKEKVLHQSLFKAY</sequence>
<protein>
    <submittedName>
        <fullName evidence="1">Uncharacterized protein</fullName>
    </submittedName>
</protein>
<keyword evidence="2" id="KW-1185">Reference proteome</keyword>
<dbReference type="EMBL" id="CALNXI010000070">
    <property type="protein sequence ID" value="CAH3017762.1"/>
    <property type="molecule type" value="Genomic_DNA"/>
</dbReference>
<comment type="caution">
    <text evidence="1">The sequence shown here is derived from an EMBL/GenBank/DDBJ whole genome shotgun (WGS) entry which is preliminary data.</text>
</comment>
<name>A0ABN8LPY7_9CNID</name>
<evidence type="ECO:0000313" key="1">
    <source>
        <dbReference type="EMBL" id="CAH3017762.1"/>
    </source>
</evidence>
<accession>A0ABN8LPY7</accession>
<dbReference type="Proteomes" id="UP001159427">
    <property type="component" value="Unassembled WGS sequence"/>
</dbReference>
<reference evidence="1 2" key="1">
    <citation type="submission" date="2022-05" db="EMBL/GenBank/DDBJ databases">
        <authorList>
            <consortium name="Genoscope - CEA"/>
            <person name="William W."/>
        </authorList>
    </citation>
    <scope>NUCLEOTIDE SEQUENCE [LARGE SCALE GENOMIC DNA]</scope>
</reference>
<organism evidence="1 2">
    <name type="scientific">Porites evermanni</name>
    <dbReference type="NCBI Taxonomy" id="104178"/>
    <lineage>
        <taxon>Eukaryota</taxon>
        <taxon>Metazoa</taxon>
        <taxon>Cnidaria</taxon>
        <taxon>Anthozoa</taxon>
        <taxon>Hexacorallia</taxon>
        <taxon>Scleractinia</taxon>
        <taxon>Fungiina</taxon>
        <taxon>Poritidae</taxon>
        <taxon>Porites</taxon>
    </lineage>
</organism>
<evidence type="ECO:0000313" key="2">
    <source>
        <dbReference type="Proteomes" id="UP001159427"/>
    </source>
</evidence>
<gene>
    <name evidence="1" type="ORF">PEVE_00039610</name>
</gene>
<proteinExistence type="predicted"/>